<organism evidence="6 7">
    <name type="scientific">Endobacter medicaginis</name>
    <dbReference type="NCBI Taxonomy" id="1181271"/>
    <lineage>
        <taxon>Bacteria</taxon>
        <taxon>Pseudomonadati</taxon>
        <taxon>Pseudomonadota</taxon>
        <taxon>Alphaproteobacteria</taxon>
        <taxon>Acetobacterales</taxon>
        <taxon>Acetobacteraceae</taxon>
        <taxon>Endobacter</taxon>
    </lineage>
</organism>
<dbReference type="Gene3D" id="3.40.50.180">
    <property type="entry name" value="Methylesterase CheB, C-terminal domain"/>
    <property type="match status" value="1"/>
</dbReference>
<dbReference type="PANTHER" id="PTHR42872:SF6">
    <property type="entry name" value="PROTEIN-GLUTAMATE METHYLESTERASE_PROTEIN-GLUTAMINE GLUTAMINASE"/>
    <property type="match status" value="1"/>
</dbReference>
<dbReference type="GO" id="GO:0008984">
    <property type="term" value="F:protein-glutamate methylesterase activity"/>
    <property type="evidence" value="ECO:0007669"/>
    <property type="project" value="UniProtKB-EC"/>
</dbReference>
<dbReference type="GO" id="GO:0006935">
    <property type="term" value="P:chemotaxis"/>
    <property type="evidence" value="ECO:0007669"/>
    <property type="project" value="UniProtKB-UniRule"/>
</dbReference>
<comment type="catalytic activity">
    <reaction evidence="3">
        <text>[protein]-L-glutamate 5-O-methyl ester + H2O = L-glutamyl-[protein] + methanol + H(+)</text>
        <dbReference type="Rhea" id="RHEA:23236"/>
        <dbReference type="Rhea" id="RHEA-COMP:10208"/>
        <dbReference type="Rhea" id="RHEA-COMP:10311"/>
        <dbReference type="ChEBI" id="CHEBI:15377"/>
        <dbReference type="ChEBI" id="CHEBI:15378"/>
        <dbReference type="ChEBI" id="CHEBI:17790"/>
        <dbReference type="ChEBI" id="CHEBI:29973"/>
        <dbReference type="ChEBI" id="CHEBI:82795"/>
        <dbReference type="EC" id="3.1.1.61"/>
    </reaction>
</comment>
<dbReference type="EMBL" id="JACHXV010000006">
    <property type="protein sequence ID" value="MBB3174110.1"/>
    <property type="molecule type" value="Genomic_DNA"/>
</dbReference>
<evidence type="ECO:0000259" key="5">
    <source>
        <dbReference type="PROSITE" id="PS50122"/>
    </source>
</evidence>
<evidence type="ECO:0000256" key="2">
    <source>
        <dbReference type="ARBA" id="ARBA00039140"/>
    </source>
</evidence>
<protein>
    <recommendedName>
        <fullName evidence="2">protein-glutamate methylesterase</fullName>
        <ecNumber evidence="2">3.1.1.61</ecNumber>
    </recommendedName>
</protein>
<dbReference type="InterPro" id="IPR000673">
    <property type="entry name" value="Sig_transdc_resp-reg_Me-estase"/>
</dbReference>
<feature type="active site" evidence="4">
    <location>
        <position position="12"/>
    </location>
</feature>
<dbReference type="AlphaFoldDB" id="A0A839V0Z8"/>
<dbReference type="PANTHER" id="PTHR42872">
    <property type="entry name" value="PROTEIN-GLUTAMATE METHYLESTERASE/PROTEIN-GLUTAMINE GLUTAMINASE"/>
    <property type="match status" value="1"/>
</dbReference>
<keyword evidence="4" id="KW-0145">Chemotaxis</keyword>
<dbReference type="InterPro" id="IPR035909">
    <property type="entry name" value="CheB_C"/>
</dbReference>
<dbReference type="Pfam" id="PF01339">
    <property type="entry name" value="CheB_methylest"/>
    <property type="match status" value="1"/>
</dbReference>
<reference evidence="6 7" key="1">
    <citation type="submission" date="2020-08" db="EMBL/GenBank/DDBJ databases">
        <title>Genomic Encyclopedia of Type Strains, Phase III (KMG-III): the genomes of soil and plant-associated and newly described type strains.</title>
        <authorList>
            <person name="Whitman W."/>
        </authorList>
    </citation>
    <scope>NUCLEOTIDE SEQUENCE [LARGE SCALE GENOMIC DNA]</scope>
    <source>
        <strain evidence="6 7">CECT 8088</strain>
    </source>
</reference>
<comment type="caution">
    <text evidence="6">The sequence shown here is derived from an EMBL/GenBank/DDBJ whole genome shotgun (WGS) entry which is preliminary data.</text>
</comment>
<dbReference type="RefSeq" id="WP_266152630.1">
    <property type="nucleotide sequence ID" value="NZ_JABXXQ010000021.1"/>
</dbReference>
<evidence type="ECO:0000313" key="6">
    <source>
        <dbReference type="EMBL" id="MBB3174110.1"/>
    </source>
</evidence>
<dbReference type="GO" id="GO:0005737">
    <property type="term" value="C:cytoplasm"/>
    <property type="evidence" value="ECO:0007669"/>
    <property type="project" value="InterPro"/>
</dbReference>
<name>A0A839V0Z8_9PROT</name>
<keyword evidence="7" id="KW-1185">Reference proteome</keyword>
<keyword evidence="1 4" id="KW-0378">Hydrolase</keyword>
<gene>
    <name evidence="6" type="ORF">FHR90_001946</name>
</gene>
<dbReference type="EC" id="3.1.1.61" evidence="2"/>
<evidence type="ECO:0000256" key="3">
    <source>
        <dbReference type="ARBA" id="ARBA00048267"/>
    </source>
</evidence>
<evidence type="ECO:0000256" key="4">
    <source>
        <dbReference type="PROSITE-ProRule" id="PRU00050"/>
    </source>
</evidence>
<dbReference type="GO" id="GO:0000156">
    <property type="term" value="F:phosphorelay response regulator activity"/>
    <property type="evidence" value="ECO:0007669"/>
    <property type="project" value="InterPro"/>
</dbReference>
<proteinExistence type="predicted"/>
<dbReference type="PROSITE" id="PS50122">
    <property type="entry name" value="CHEB"/>
    <property type="match status" value="1"/>
</dbReference>
<feature type="domain" description="CheB-type methylesterase" evidence="5">
    <location>
        <begin position="1"/>
        <end position="183"/>
    </location>
</feature>
<feature type="active site" evidence="4">
    <location>
        <position position="132"/>
    </location>
</feature>
<evidence type="ECO:0000313" key="7">
    <source>
        <dbReference type="Proteomes" id="UP000557688"/>
    </source>
</evidence>
<dbReference type="CDD" id="cd16433">
    <property type="entry name" value="CheB"/>
    <property type="match status" value="1"/>
</dbReference>
<dbReference type="SUPFAM" id="SSF52738">
    <property type="entry name" value="Methylesterase CheB, C-terminal domain"/>
    <property type="match status" value="1"/>
</dbReference>
<dbReference type="Proteomes" id="UP000557688">
    <property type="component" value="Unassembled WGS sequence"/>
</dbReference>
<sequence length="193" mass="19443">MNAPRAVAIGASAGAVQALMALLPALPADFALPVFVVVHVPPGRRNALAALFAETCGLTVREAEDKDPIQPGIVYFAPPDYHLLVETPESLALSTDEAVSFSRPAVDVLFETAAAAYGTGLVAIVLTGANADGAAGLRCVVQAGGLAIVQDPAEAQADFMPRAAIAAAPAARVLGLAQIAGLLSGLPACRLAP</sequence>
<accession>A0A839V0Z8</accession>
<evidence type="ECO:0000256" key="1">
    <source>
        <dbReference type="ARBA" id="ARBA00022801"/>
    </source>
</evidence>
<feature type="active site" evidence="4">
    <location>
        <position position="39"/>
    </location>
</feature>